<dbReference type="PANTHER" id="PTHR30055:SF234">
    <property type="entry name" value="HTH-TYPE TRANSCRIPTIONAL REGULATOR BETI"/>
    <property type="match status" value="1"/>
</dbReference>
<feature type="DNA-binding region" description="H-T-H motif" evidence="4">
    <location>
        <begin position="28"/>
        <end position="47"/>
    </location>
</feature>
<evidence type="ECO:0000256" key="4">
    <source>
        <dbReference type="PROSITE-ProRule" id="PRU00335"/>
    </source>
</evidence>
<sequence length="194" mass="22174">MNQSLDVKKNIQKAAKRLFALNGYNATSTRDIVREAGVNISAIAYHFGSKEGLFLSLFNDFLFLDDEASVFVGNPVLELKKLLTWIISLRFEDPELVTILQQEIVVHSTRTEAVKERLVPIWQRIHLLLEQGKEAGYFQFHSVYNALNFVMSAAVFPWQNPFFRDVVDRNELEEAVIAEMIGLILKGLGWKDSK</sequence>
<feature type="domain" description="HTH tetR-type" evidence="5">
    <location>
        <begin position="5"/>
        <end position="65"/>
    </location>
</feature>
<dbReference type="GO" id="GO:0000976">
    <property type="term" value="F:transcription cis-regulatory region binding"/>
    <property type="evidence" value="ECO:0007669"/>
    <property type="project" value="TreeGrafter"/>
</dbReference>
<comment type="caution">
    <text evidence="6">The sequence shown here is derived from an EMBL/GenBank/DDBJ whole genome shotgun (WGS) entry which is preliminary data.</text>
</comment>
<dbReference type="Gene3D" id="1.10.357.10">
    <property type="entry name" value="Tetracycline Repressor, domain 2"/>
    <property type="match status" value="1"/>
</dbReference>
<dbReference type="GO" id="GO:0003700">
    <property type="term" value="F:DNA-binding transcription factor activity"/>
    <property type="evidence" value="ECO:0007669"/>
    <property type="project" value="TreeGrafter"/>
</dbReference>
<evidence type="ECO:0000313" key="6">
    <source>
        <dbReference type="EMBL" id="TCK92569.1"/>
    </source>
</evidence>
<dbReference type="OrthoDB" id="9789566at2"/>
<evidence type="ECO:0000256" key="3">
    <source>
        <dbReference type="ARBA" id="ARBA00023163"/>
    </source>
</evidence>
<dbReference type="Pfam" id="PF00440">
    <property type="entry name" value="TetR_N"/>
    <property type="match status" value="1"/>
</dbReference>
<gene>
    <name evidence="6" type="ORF">EDC19_1718</name>
</gene>
<dbReference type="PANTHER" id="PTHR30055">
    <property type="entry name" value="HTH-TYPE TRANSCRIPTIONAL REGULATOR RUTR"/>
    <property type="match status" value="1"/>
</dbReference>
<dbReference type="InterPro" id="IPR009057">
    <property type="entry name" value="Homeodomain-like_sf"/>
</dbReference>
<protein>
    <submittedName>
        <fullName evidence="6">TetR family transcriptional regulator</fullName>
    </submittedName>
</protein>
<dbReference type="AlphaFoldDB" id="A0A4R1MPY1"/>
<dbReference type="InterPro" id="IPR036271">
    <property type="entry name" value="Tet_transcr_reg_TetR-rel_C_sf"/>
</dbReference>
<dbReference type="InterPro" id="IPR001647">
    <property type="entry name" value="HTH_TetR"/>
</dbReference>
<dbReference type="PRINTS" id="PR00455">
    <property type="entry name" value="HTHTETR"/>
</dbReference>
<dbReference type="Proteomes" id="UP000294545">
    <property type="component" value="Unassembled WGS sequence"/>
</dbReference>
<dbReference type="SUPFAM" id="SSF46689">
    <property type="entry name" value="Homeodomain-like"/>
    <property type="match status" value="1"/>
</dbReference>
<evidence type="ECO:0000256" key="2">
    <source>
        <dbReference type="ARBA" id="ARBA00023125"/>
    </source>
</evidence>
<reference evidence="6 7" key="1">
    <citation type="submission" date="2019-03" db="EMBL/GenBank/DDBJ databases">
        <title>Genomic Encyclopedia of Type Strains, Phase IV (KMG-IV): sequencing the most valuable type-strain genomes for metagenomic binning, comparative biology and taxonomic classification.</title>
        <authorList>
            <person name="Goeker M."/>
        </authorList>
    </citation>
    <scope>NUCLEOTIDE SEQUENCE [LARGE SCALE GENOMIC DNA]</scope>
    <source>
        <strain evidence="6 7">DSM 24176</strain>
    </source>
</reference>
<evidence type="ECO:0000313" key="7">
    <source>
        <dbReference type="Proteomes" id="UP000294545"/>
    </source>
</evidence>
<organism evidence="6 7">
    <name type="scientific">Natranaerovirga hydrolytica</name>
    <dbReference type="NCBI Taxonomy" id="680378"/>
    <lineage>
        <taxon>Bacteria</taxon>
        <taxon>Bacillati</taxon>
        <taxon>Bacillota</taxon>
        <taxon>Clostridia</taxon>
        <taxon>Lachnospirales</taxon>
        <taxon>Natranaerovirgaceae</taxon>
        <taxon>Natranaerovirga</taxon>
    </lineage>
</organism>
<dbReference type="SUPFAM" id="SSF48498">
    <property type="entry name" value="Tetracyclin repressor-like, C-terminal domain"/>
    <property type="match status" value="1"/>
</dbReference>
<dbReference type="Gene3D" id="1.10.10.60">
    <property type="entry name" value="Homeodomain-like"/>
    <property type="match status" value="1"/>
</dbReference>
<evidence type="ECO:0000256" key="1">
    <source>
        <dbReference type="ARBA" id="ARBA00023015"/>
    </source>
</evidence>
<keyword evidence="7" id="KW-1185">Reference proteome</keyword>
<keyword evidence="1" id="KW-0805">Transcription regulation</keyword>
<name>A0A4R1MPY1_9FIRM</name>
<dbReference type="InterPro" id="IPR050109">
    <property type="entry name" value="HTH-type_TetR-like_transc_reg"/>
</dbReference>
<dbReference type="RefSeq" id="WP_132282438.1">
    <property type="nucleotide sequence ID" value="NZ_SMGQ01000013.1"/>
</dbReference>
<accession>A0A4R1MPY1</accession>
<evidence type="ECO:0000259" key="5">
    <source>
        <dbReference type="PROSITE" id="PS50977"/>
    </source>
</evidence>
<proteinExistence type="predicted"/>
<keyword evidence="2 4" id="KW-0238">DNA-binding</keyword>
<dbReference type="EMBL" id="SMGQ01000013">
    <property type="protein sequence ID" value="TCK92569.1"/>
    <property type="molecule type" value="Genomic_DNA"/>
</dbReference>
<keyword evidence="3" id="KW-0804">Transcription</keyword>
<dbReference type="PROSITE" id="PS50977">
    <property type="entry name" value="HTH_TETR_2"/>
    <property type="match status" value="1"/>
</dbReference>